<dbReference type="SUPFAM" id="SSF55874">
    <property type="entry name" value="ATPase domain of HSP90 chaperone/DNA topoisomerase II/histidine kinase"/>
    <property type="match status" value="1"/>
</dbReference>
<dbReference type="InterPro" id="IPR004358">
    <property type="entry name" value="Sig_transdc_His_kin-like_C"/>
</dbReference>
<evidence type="ECO:0000256" key="6">
    <source>
        <dbReference type="ARBA" id="ARBA00022801"/>
    </source>
</evidence>
<dbReference type="GO" id="GO:0016787">
    <property type="term" value="F:hydrolase activity"/>
    <property type="evidence" value="ECO:0007669"/>
    <property type="project" value="UniProtKB-KW"/>
</dbReference>
<feature type="transmembrane region" description="Helical" evidence="8">
    <location>
        <begin position="250"/>
        <end position="272"/>
    </location>
</feature>
<feature type="transmembrane region" description="Helical" evidence="8">
    <location>
        <begin position="157"/>
        <end position="177"/>
    </location>
</feature>
<dbReference type="Pfam" id="PF02518">
    <property type="entry name" value="HATPase_c"/>
    <property type="match status" value="1"/>
</dbReference>
<dbReference type="GO" id="GO:0005886">
    <property type="term" value="C:plasma membrane"/>
    <property type="evidence" value="ECO:0007669"/>
    <property type="project" value="TreeGrafter"/>
</dbReference>
<evidence type="ECO:0000256" key="4">
    <source>
        <dbReference type="ARBA" id="ARBA00022679"/>
    </source>
</evidence>
<evidence type="ECO:0000256" key="5">
    <source>
        <dbReference type="ARBA" id="ARBA00022777"/>
    </source>
</evidence>
<dbReference type="Gene3D" id="1.10.287.130">
    <property type="match status" value="1"/>
</dbReference>
<dbReference type="SUPFAM" id="SSF47384">
    <property type="entry name" value="Homodimeric domain of signal transducing histidine kinase"/>
    <property type="match status" value="1"/>
</dbReference>
<dbReference type="InterPro" id="IPR003594">
    <property type="entry name" value="HATPase_dom"/>
</dbReference>
<keyword evidence="8" id="KW-0472">Membrane</keyword>
<feature type="transmembrane region" description="Helical" evidence="8">
    <location>
        <begin position="46"/>
        <end position="64"/>
    </location>
</feature>
<gene>
    <name evidence="11" type="ORF">BIY22_08175</name>
</gene>
<dbReference type="SMART" id="SM00387">
    <property type="entry name" value="HATPase_c"/>
    <property type="match status" value="1"/>
</dbReference>
<feature type="transmembrane region" description="Helical" evidence="8">
    <location>
        <begin position="189"/>
        <end position="213"/>
    </location>
</feature>
<dbReference type="Proteomes" id="UP000186313">
    <property type="component" value="Unassembled WGS sequence"/>
</dbReference>
<comment type="caution">
    <text evidence="11">The sequence shown here is derived from an EMBL/GenBank/DDBJ whole genome shotgun (WGS) entry which is preliminary data.</text>
</comment>
<dbReference type="PANTHER" id="PTHR43047:SF72">
    <property type="entry name" value="OSMOSENSING HISTIDINE PROTEIN KINASE SLN1"/>
    <property type="match status" value="1"/>
</dbReference>
<dbReference type="PROSITE" id="PS50109">
    <property type="entry name" value="HIS_KIN"/>
    <property type="match status" value="1"/>
</dbReference>
<dbReference type="InterPro" id="IPR011006">
    <property type="entry name" value="CheY-like_superfamily"/>
</dbReference>
<dbReference type="Gene3D" id="3.30.565.10">
    <property type="entry name" value="Histidine kinase-like ATPase, C-terminal domain"/>
    <property type="match status" value="1"/>
</dbReference>
<feature type="transmembrane region" description="Helical" evidence="8">
    <location>
        <begin position="76"/>
        <end position="103"/>
    </location>
</feature>
<dbReference type="GO" id="GO:0009927">
    <property type="term" value="F:histidine phosphotransfer kinase activity"/>
    <property type="evidence" value="ECO:0007669"/>
    <property type="project" value="TreeGrafter"/>
</dbReference>
<dbReference type="SUPFAM" id="SSF52172">
    <property type="entry name" value="CheY-like"/>
    <property type="match status" value="1"/>
</dbReference>
<dbReference type="EC" id="2.7.13.3" evidence="2"/>
<reference evidence="11 12" key="1">
    <citation type="submission" date="2016-09" db="EMBL/GenBank/DDBJ databases">
        <title>Genomic Taxonomy of the Vibrionaceae.</title>
        <authorList>
            <person name="Gonzalez-Castillo A."/>
            <person name="Gomez-Gil B."/>
            <person name="Enciso-Ibarra K."/>
        </authorList>
    </citation>
    <scope>NUCLEOTIDE SEQUENCE [LARGE SCALE GENOMIC DNA]</scope>
    <source>
        <strain evidence="11 12">CAIM 703</strain>
    </source>
</reference>
<keyword evidence="8" id="KW-0812">Transmembrane</keyword>
<accession>A0A1Q9HEI5</accession>
<name>A0A1Q9HEI5_9VIBR</name>
<dbReference type="CDD" id="cd00082">
    <property type="entry name" value="HisKA"/>
    <property type="match status" value="1"/>
</dbReference>
<keyword evidence="4" id="KW-0808">Transferase</keyword>
<dbReference type="Gene3D" id="3.40.50.2300">
    <property type="match status" value="1"/>
</dbReference>
<keyword evidence="6" id="KW-0378">Hydrolase</keyword>
<evidence type="ECO:0000313" key="12">
    <source>
        <dbReference type="Proteomes" id="UP000186313"/>
    </source>
</evidence>
<dbReference type="AlphaFoldDB" id="A0A1Q9HEI5"/>
<dbReference type="RefSeq" id="WP_075709307.1">
    <property type="nucleotide sequence ID" value="NZ_MJMJ01000023.1"/>
</dbReference>
<organism evidence="11 12">
    <name type="scientific">Vibrio panuliri</name>
    <dbReference type="NCBI Taxonomy" id="1381081"/>
    <lineage>
        <taxon>Bacteria</taxon>
        <taxon>Pseudomonadati</taxon>
        <taxon>Pseudomonadota</taxon>
        <taxon>Gammaproteobacteria</taxon>
        <taxon>Vibrionales</taxon>
        <taxon>Vibrionaceae</taxon>
        <taxon>Vibrio</taxon>
    </lineage>
</organism>
<dbReference type="CDD" id="cd17546">
    <property type="entry name" value="REC_hyHK_CKI1_RcsC-like"/>
    <property type="match status" value="1"/>
</dbReference>
<feature type="modified residue" description="4-aspartylphosphate" evidence="7">
    <location>
        <position position="757"/>
    </location>
</feature>
<evidence type="ECO:0000256" key="2">
    <source>
        <dbReference type="ARBA" id="ARBA00012438"/>
    </source>
</evidence>
<dbReference type="InterPro" id="IPR036890">
    <property type="entry name" value="HATPase_C_sf"/>
</dbReference>
<evidence type="ECO:0000256" key="8">
    <source>
        <dbReference type="SAM" id="Phobius"/>
    </source>
</evidence>
<feature type="transmembrane region" description="Helical" evidence="8">
    <location>
        <begin position="115"/>
        <end position="137"/>
    </location>
</feature>
<dbReference type="InterPro" id="IPR003661">
    <property type="entry name" value="HisK_dim/P_dom"/>
</dbReference>
<dbReference type="OrthoDB" id="8573961at2"/>
<sequence>MFDHILHPVFILLIGVALIVASWAVYFIRSLRLSYSGFDRRIGTPYLLYSSSILMWVIGNAFFYSPLLTRVDEALVVSMALFTNLAAFAAFVFACLITQALVVDLEKKWMKRLQNILIAGLSIFAIYLNYLPGHTVLDVSVAEVGRFEIIFGPQTKWFISSVVVLIGLSLHNVVLYSHQARPLQQVKSLYMLTGIFIFMISSVVINGVVPYLWQDFSLTWLPPTFAISEMLLIGYALITSRFYSNRHVLYSGLSLIITSAVIVIPLCLFINALSSSDFSLIITISCLVTGFTWAKLQRMISRYVSEIVFGQAHSPERRIRSLGDEFQKSTANAFAEIAKTLDIAPNELQLVSNLQDEKLYTSQLYNQDSVLIFEEIEELVLSKAAVGKQLKKIYFKMKAEQVSLVLPIFDYNNRMSHLLLAKNKRSGEIYYFEEVKALQHVLARAQGYINADRKVHQAQALANSIAHEMRNPLAQVQLQFEKLDEKLNQNACQETLKLELDKGQAAIERGRQLIDIILREVNNASLEQEPTSDVSMRSAVNQAIERYAYDSDAVRERIHVDISGDFSAKVNETLFNFVIFNLLRNGIYYFDSHPDAQIEIKTLSGKYENFLIIRDTGPGIPSPLLNRIFDDFFSYNKPGGSGLGLGYCRRVMKSFGGSIQCYSKIGCYTEFHLSFPTGALSSSPLTLPESEPDHNQLEPQTATAELTTVMVVDDKDIQRQLVKLLLTQLGYNVILANNGQVAVDMLEQNHIDFIFMDVQMPVMDGFQAASIIKQRRPDIPIYALSGESGQAELEKIRQIMDGRLTKPTTKKALQQALESVLV</sequence>
<evidence type="ECO:0000313" key="11">
    <source>
        <dbReference type="EMBL" id="OLQ88137.1"/>
    </source>
</evidence>
<feature type="transmembrane region" description="Helical" evidence="8">
    <location>
        <begin position="219"/>
        <end position="238"/>
    </location>
</feature>
<comment type="catalytic activity">
    <reaction evidence="1">
        <text>ATP + protein L-histidine = ADP + protein N-phospho-L-histidine.</text>
        <dbReference type="EC" id="2.7.13.3"/>
    </reaction>
</comment>
<dbReference type="GO" id="GO:0000155">
    <property type="term" value="F:phosphorelay sensor kinase activity"/>
    <property type="evidence" value="ECO:0007669"/>
    <property type="project" value="InterPro"/>
</dbReference>
<evidence type="ECO:0000259" key="10">
    <source>
        <dbReference type="PROSITE" id="PS50110"/>
    </source>
</evidence>
<dbReference type="InterPro" id="IPR005467">
    <property type="entry name" value="His_kinase_dom"/>
</dbReference>
<dbReference type="SMART" id="SM00448">
    <property type="entry name" value="REC"/>
    <property type="match status" value="1"/>
</dbReference>
<dbReference type="STRING" id="1381081.BIY22_08175"/>
<evidence type="ECO:0000256" key="7">
    <source>
        <dbReference type="PROSITE-ProRule" id="PRU00169"/>
    </source>
</evidence>
<proteinExistence type="predicted"/>
<evidence type="ECO:0000256" key="3">
    <source>
        <dbReference type="ARBA" id="ARBA00022553"/>
    </source>
</evidence>
<evidence type="ECO:0000256" key="1">
    <source>
        <dbReference type="ARBA" id="ARBA00000085"/>
    </source>
</evidence>
<keyword evidence="8" id="KW-1133">Transmembrane helix</keyword>
<dbReference type="InterPro" id="IPR036097">
    <property type="entry name" value="HisK_dim/P_sf"/>
</dbReference>
<dbReference type="PROSITE" id="PS50110">
    <property type="entry name" value="RESPONSE_REGULATORY"/>
    <property type="match status" value="1"/>
</dbReference>
<feature type="domain" description="Response regulatory" evidence="10">
    <location>
        <begin position="708"/>
        <end position="821"/>
    </location>
</feature>
<keyword evidence="5 11" id="KW-0418">Kinase</keyword>
<dbReference type="PRINTS" id="PR00344">
    <property type="entry name" value="BCTRLSENSOR"/>
</dbReference>
<protein>
    <recommendedName>
        <fullName evidence="2">histidine kinase</fullName>
        <ecNumber evidence="2">2.7.13.3</ecNumber>
    </recommendedName>
</protein>
<dbReference type="EMBL" id="MJMJ01000023">
    <property type="protein sequence ID" value="OLQ88137.1"/>
    <property type="molecule type" value="Genomic_DNA"/>
</dbReference>
<keyword evidence="3 7" id="KW-0597">Phosphoprotein</keyword>
<dbReference type="Pfam" id="PF00072">
    <property type="entry name" value="Response_reg"/>
    <property type="match status" value="1"/>
</dbReference>
<feature type="transmembrane region" description="Helical" evidence="8">
    <location>
        <begin position="6"/>
        <end position="26"/>
    </location>
</feature>
<dbReference type="InterPro" id="IPR001789">
    <property type="entry name" value="Sig_transdc_resp-reg_receiver"/>
</dbReference>
<feature type="domain" description="Histidine kinase" evidence="9">
    <location>
        <begin position="464"/>
        <end position="679"/>
    </location>
</feature>
<dbReference type="PANTHER" id="PTHR43047">
    <property type="entry name" value="TWO-COMPONENT HISTIDINE PROTEIN KINASE"/>
    <property type="match status" value="1"/>
</dbReference>
<evidence type="ECO:0000259" key="9">
    <source>
        <dbReference type="PROSITE" id="PS50109"/>
    </source>
</evidence>